<dbReference type="AlphaFoldDB" id="S6AK91"/>
<dbReference type="RefSeq" id="WP_009207242.1">
    <property type="nucleotide sequence ID" value="NC_022357.1"/>
</dbReference>
<feature type="chain" id="PRO_5004545681" description="Ice-binding protein C-terminal domain-containing protein" evidence="2">
    <location>
        <begin position="28"/>
        <end position="338"/>
    </location>
</feature>
<dbReference type="NCBIfam" id="NF041538">
    <property type="entry name" value="PEP_EDSA_1"/>
    <property type="match status" value="1"/>
</dbReference>
<dbReference type="KEGG" id="sdr:SCD_n02997"/>
<sequence length="338" mass="34270">MKTKIKLLALSASMLACGIGVSGQAQANAYATVTNNISNGFVIGLFDGQSVGAGIPGIFTFGTPSSLSSSAATLNGSGSAGSSVTPPPDAPASNGTGSNPFRTNEMVTTTGAGNTYYNLFGQLGTNYSSGDAKVVTEQSITGTPIEARNMAESNVEYSGFGDADGRNISSTSVSLGIQLGSDCASHDCRISFSFLADPYILASLDALAKAGSVARGTLSMTITLTKVGDLVPTFVWAPNGVVGDGIAGGTELADAENLNLTREVLTGGDPDAVHSGPYANDTFGGYSAYTNALSTGAYTLSLSMIEKTDVKRVPEPATLGLLGLGLLGAAFARRRKQA</sequence>
<dbReference type="EMBL" id="AP013066">
    <property type="protein sequence ID" value="BAN36796.1"/>
    <property type="molecule type" value="Genomic_DNA"/>
</dbReference>
<keyword evidence="2" id="KW-0732">Signal</keyword>
<dbReference type="HOGENOM" id="CLU_862701_0_0_4"/>
<feature type="compositionally biased region" description="Low complexity" evidence="1">
    <location>
        <begin position="72"/>
        <end position="83"/>
    </location>
</feature>
<evidence type="ECO:0000256" key="1">
    <source>
        <dbReference type="SAM" id="MobiDB-lite"/>
    </source>
</evidence>
<evidence type="ECO:0000313" key="5">
    <source>
        <dbReference type="Proteomes" id="UP000015559"/>
    </source>
</evidence>
<feature type="signal peptide" evidence="2">
    <location>
        <begin position="1"/>
        <end position="27"/>
    </location>
</feature>
<dbReference type="NCBIfam" id="TIGR02595">
    <property type="entry name" value="PEP_CTERM"/>
    <property type="match status" value="1"/>
</dbReference>
<proteinExistence type="predicted"/>
<dbReference type="Proteomes" id="UP000015559">
    <property type="component" value="Chromosome"/>
</dbReference>
<keyword evidence="5" id="KW-1185">Reference proteome</keyword>
<dbReference type="PROSITE" id="PS51257">
    <property type="entry name" value="PROKAR_LIPOPROTEIN"/>
    <property type="match status" value="1"/>
</dbReference>
<dbReference type="eggNOG" id="ENOG5033D2G">
    <property type="taxonomic scope" value="Bacteria"/>
</dbReference>
<protein>
    <recommendedName>
        <fullName evidence="3">Ice-binding protein C-terminal domain-containing protein</fullName>
    </recommendedName>
</protein>
<accession>S6AK91</accession>
<gene>
    <name evidence="4" type="ORF">SCD_n02997</name>
</gene>
<dbReference type="Pfam" id="PF07589">
    <property type="entry name" value="PEP-CTERM"/>
    <property type="match status" value="1"/>
</dbReference>
<reference evidence="4 5" key="1">
    <citation type="journal article" date="2012" name="Appl. Environ. Microbiol.">
        <title>Draft genome sequence of a psychrotolerant sulfur-oxidizing bacterium, Sulfuricella denitrificans skB26, and proteomic insights into cold adaptation.</title>
        <authorList>
            <person name="Watanabe T."/>
            <person name="Kojima H."/>
            <person name="Fukui M."/>
        </authorList>
    </citation>
    <scope>NUCLEOTIDE SEQUENCE [LARGE SCALE GENOMIC DNA]</scope>
    <source>
        <strain evidence="5">skB26</strain>
    </source>
</reference>
<feature type="domain" description="Ice-binding protein C-terminal" evidence="3">
    <location>
        <begin position="313"/>
        <end position="335"/>
    </location>
</feature>
<feature type="compositionally biased region" description="Polar residues" evidence="1">
    <location>
        <begin position="93"/>
        <end position="107"/>
    </location>
</feature>
<evidence type="ECO:0000259" key="3">
    <source>
        <dbReference type="Pfam" id="PF07589"/>
    </source>
</evidence>
<name>S6AK91_SULDS</name>
<organism evidence="4 5">
    <name type="scientific">Sulfuricella denitrificans (strain DSM 22764 / NBRC 105220 / skB26)</name>
    <dbReference type="NCBI Taxonomy" id="1163617"/>
    <lineage>
        <taxon>Bacteria</taxon>
        <taxon>Pseudomonadati</taxon>
        <taxon>Pseudomonadota</taxon>
        <taxon>Betaproteobacteria</taxon>
        <taxon>Nitrosomonadales</taxon>
        <taxon>Sulfuricellaceae</taxon>
        <taxon>Sulfuricella</taxon>
    </lineage>
</organism>
<dbReference type="InterPro" id="IPR048213">
    <property type="entry name" value="EDSA_1-like"/>
</dbReference>
<evidence type="ECO:0000313" key="4">
    <source>
        <dbReference type="EMBL" id="BAN36796.1"/>
    </source>
</evidence>
<feature type="region of interest" description="Disordered" evidence="1">
    <location>
        <begin position="72"/>
        <end position="107"/>
    </location>
</feature>
<evidence type="ECO:0000256" key="2">
    <source>
        <dbReference type="SAM" id="SignalP"/>
    </source>
</evidence>
<dbReference type="InterPro" id="IPR013424">
    <property type="entry name" value="Ice-binding_C"/>
</dbReference>